<reference evidence="2 3" key="1">
    <citation type="submission" date="2016-11" db="EMBL/GenBank/DDBJ databases">
        <title>Draft Genome Sequences of Nine Cyanobacterial Strains from Diverse Habitats.</title>
        <authorList>
            <person name="Zhu T."/>
            <person name="Hou S."/>
            <person name="Lu X."/>
            <person name="Hess W.R."/>
        </authorList>
    </citation>
    <scope>NUCLEOTIDE SEQUENCE [LARGE SCALE GENOMIC DNA]</scope>
    <source>
        <strain evidence="2 3">IAM M-71</strain>
    </source>
</reference>
<name>A0A1U7IBM1_9CYAN</name>
<dbReference type="Proteomes" id="UP000185860">
    <property type="component" value="Unassembled WGS sequence"/>
</dbReference>
<evidence type="ECO:0000259" key="1">
    <source>
        <dbReference type="Pfam" id="PF14491"/>
    </source>
</evidence>
<comment type="caution">
    <text evidence="2">The sequence shown here is derived from an EMBL/GenBank/DDBJ whole genome shotgun (WGS) entry which is preliminary data.</text>
</comment>
<dbReference type="Pfam" id="PF14491">
    <property type="entry name" value="DUF4435"/>
    <property type="match status" value="1"/>
</dbReference>
<accession>A0A1U7IBM1</accession>
<dbReference type="STRING" id="454136.NIES2119_22035"/>
<proteinExistence type="predicted"/>
<dbReference type="AlphaFoldDB" id="A0A1U7IBM1"/>
<organism evidence="2 3">
    <name type="scientific">[Phormidium ambiguum] IAM M-71</name>
    <dbReference type="NCBI Taxonomy" id="454136"/>
    <lineage>
        <taxon>Bacteria</taxon>
        <taxon>Bacillati</taxon>
        <taxon>Cyanobacteriota</taxon>
        <taxon>Cyanophyceae</taxon>
        <taxon>Oscillatoriophycideae</taxon>
        <taxon>Aerosakkonematales</taxon>
        <taxon>Aerosakkonemataceae</taxon>
        <taxon>Floridanema</taxon>
    </lineage>
</organism>
<dbReference type="InterPro" id="IPR029492">
    <property type="entry name" value="DUF4435"/>
</dbReference>
<feature type="domain" description="DUF4435" evidence="1">
    <location>
        <begin position="26"/>
        <end position="236"/>
    </location>
</feature>
<evidence type="ECO:0000313" key="2">
    <source>
        <dbReference type="EMBL" id="OKH33985.1"/>
    </source>
</evidence>
<gene>
    <name evidence="2" type="ORF">NIES2119_22035</name>
</gene>
<protein>
    <recommendedName>
        <fullName evidence="1">DUF4435 domain-containing protein</fullName>
    </recommendedName>
</protein>
<dbReference type="EMBL" id="MRCE01000025">
    <property type="protein sequence ID" value="OKH33985.1"/>
    <property type="molecule type" value="Genomic_DNA"/>
</dbReference>
<sequence>MTIYQTPDTIANDIRMRRTNNASMCFLIVEGHVSDAEVYGKFIAEDNCQIIAAHNKENSIQVLEILEKDNFVGVLAIVDSDFDLLKGIKITSKNLFKTDVHDLECMILKSRSLDRFLNCFGSRDKIDSLSKEPILIVLEVGKQIGYLRWTSLEHNLSLKFEDLNFSSFIDYKTLTVNYIKFLQILRTSSNSNKLSKLTNQDVENLVMKLIDPSHDLWHVCCGHDLIEILALGLRKIFGTLNAKELDREKIEKILRLAYDRDLFCETSLYKQIKEWESTNSSFKVFT</sequence>
<evidence type="ECO:0000313" key="3">
    <source>
        <dbReference type="Proteomes" id="UP000185860"/>
    </source>
</evidence>